<dbReference type="KEGG" id="csur:N24_2952"/>
<gene>
    <name evidence="2" type="ORF">N24_2952</name>
</gene>
<dbReference type="InterPro" id="IPR010359">
    <property type="entry name" value="IrrE_HExxH"/>
</dbReference>
<evidence type="ECO:0000313" key="2">
    <source>
        <dbReference type="EMBL" id="BAU97214.1"/>
    </source>
</evidence>
<evidence type="ECO:0000313" key="3">
    <source>
        <dbReference type="Proteomes" id="UP000218244"/>
    </source>
</evidence>
<feature type="domain" description="IrrE N-terminal-like" evidence="1">
    <location>
        <begin position="165"/>
        <end position="291"/>
    </location>
</feature>
<dbReference type="EMBL" id="AP017369">
    <property type="protein sequence ID" value="BAU97214.1"/>
    <property type="molecule type" value="Genomic_DNA"/>
</dbReference>
<dbReference type="Pfam" id="PF06114">
    <property type="entry name" value="Peptidase_M78"/>
    <property type="match status" value="1"/>
</dbReference>
<proteinExistence type="predicted"/>
<accession>A0A169S6M2</accession>
<organism evidence="2 3">
    <name type="scientific">Corynebacterium suranareeae</name>
    <dbReference type="NCBI Taxonomy" id="2506452"/>
    <lineage>
        <taxon>Bacteria</taxon>
        <taxon>Bacillati</taxon>
        <taxon>Actinomycetota</taxon>
        <taxon>Actinomycetes</taxon>
        <taxon>Mycobacteriales</taxon>
        <taxon>Corynebacteriaceae</taxon>
        <taxon>Corynebacterium</taxon>
    </lineage>
</organism>
<protein>
    <recommendedName>
        <fullName evidence="1">IrrE N-terminal-like domain-containing protein</fullName>
    </recommendedName>
</protein>
<dbReference type="InterPro" id="IPR052345">
    <property type="entry name" value="Rad_response_metalloprotease"/>
</dbReference>
<keyword evidence="3" id="KW-1185">Reference proteome</keyword>
<dbReference type="Proteomes" id="UP000218244">
    <property type="component" value="Chromosome"/>
</dbReference>
<dbReference type="PANTHER" id="PTHR43236:SF2">
    <property type="entry name" value="BLL0069 PROTEIN"/>
    <property type="match status" value="1"/>
</dbReference>
<dbReference type="Gene3D" id="1.10.10.2910">
    <property type="match status" value="1"/>
</dbReference>
<name>A0A169S6M2_9CORY</name>
<dbReference type="RefSeq" id="WP_096458894.1">
    <property type="nucleotide sequence ID" value="NZ_AP017369.1"/>
</dbReference>
<sequence length="379" mass="41716">MSVRVPIKPNVLEWAIRKTGAPVEELAQSSDFKNIIEWLTEDKAPTVRQAEKLAAKAGIPYPFLLLNEPVQDEILLPDFRTRGNISITNPSPELEQVINDCTARLDWYVEFARDEDLLPVALIESAHISQSPEQTAIEVRDALGWVPGRYSLGETAVSKLSAAIENTGILVMRSAMVKNNTKRPLDQGEFSGFTLINNGFALIFVNAKDTKSAQLFSLAHELGHVVTGQPGISAEHSPKSELEVERWCNKFAAEFLIPATYFGEIWSEEHSPTDAVSRIAQRVGASPEAVVWRGVELGFIPSGNAQSLIKECSYDGPRKTPDGGNGLNNIRPRIGQRFLAAVSSVIGTDLLSITDAMYYLGTKNRETVRDLMSPREKSA</sequence>
<evidence type="ECO:0000259" key="1">
    <source>
        <dbReference type="Pfam" id="PF06114"/>
    </source>
</evidence>
<reference evidence="2 3" key="1">
    <citation type="submission" date="2016-02" db="EMBL/GenBank/DDBJ databases">
        <title>Corynebacterium glutamicum N24 whole genome sequencing project.</title>
        <authorList>
            <person name="Matsutani M."/>
            <person name="Nangtapong N."/>
            <person name="Yakushi T."/>
            <person name="Matsushita K."/>
        </authorList>
    </citation>
    <scope>NUCLEOTIDE SEQUENCE [LARGE SCALE GENOMIC DNA]</scope>
    <source>
        <strain evidence="2 3">N24</strain>
    </source>
</reference>
<dbReference type="AlphaFoldDB" id="A0A169S6M2"/>
<dbReference type="PANTHER" id="PTHR43236">
    <property type="entry name" value="ANTITOXIN HIGA1"/>
    <property type="match status" value="1"/>
</dbReference>